<organism evidence="4 5">
    <name type="scientific">Clonorchis sinensis</name>
    <name type="common">Chinese liver fluke</name>
    <dbReference type="NCBI Taxonomy" id="79923"/>
    <lineage>
        <taxon>Eukaryota</taxon>
        <taxon>Metazoa</taxon>
        <taxon>Spiralia</taxon>
        <taxon>Lophotrochozoa</taxon>
        <taxon>Platyhelminthes</taxon>
        <taxon>Trematoda</taxon>
        <taxon>Digenea</taxon>
        <taxon>Opisthorchiida</taxon>
        <taxon>Opisthorchiata</taxon>
        <taxon>Opisthorchiidae</taxon>
        <taxon>Clonorchis</taxon>
    </lineage>
</organism>
<dbReference type="PROSITE" id="PS00028">
    <property type="entry name" value="ZINC_FINGER_C2H2_1"/>
    <property type="match status" value="1"/>
</dbReference>
<feature type="region of interest" description="Disordered" evidence="2">
    <location>
        <begin position="267"/>
        <end position="296"/>
    </location>
</feature>
<proteinExistence type="predicted"/>
<dbReference type="PROSITE" id="PS50157">
    <property type="entry name" value="ZINC_FINGER_C2H2_2"/>
    <property type="match status" value="1"/>
</dbReference>
<feature type="domain" description="C2H2-type" evidence="3">
    <location>
        <begin position="105"/>
        <end position="133"/>
    </location>
</feature>
<reference evidence="4" key="1">
    <citation type="journal article" date="2011" name="Genome Biol.">
        <title>The draft genome of the carcinogenic human liver fluke Clonorchis sinensis.</title>
        <authorList>
            <person name="Wang X."/>
            <person name="Chen W."/>
            <person name="Huang Y."/>
            <person name="Sun J."/>
            <person name="Men J."/>
            <person name="Liu H."/>
            <person name="Luo F."/>
            <person name="Guo L."/>
            <person name="Lv X."/>
            <person name="Deng C."/>
            <person name="Zhou C."/>
            <person name="Fan Y."/>
            <person name="Li X."/>
            <person name="Huang L."/>
            <person name="Hu Y."/>
            <person name="Liang C."/>
            <person name="Hu X."/>
            <person name="Xu J."/>
            <person name="Yu X."/>
        </authorList>
    </citation>
    <scope>NUCLEOTIDE SEQUENCE [LARGE SCALE GENOMIC DNA]</scope>
    <source>
        <strain evidence="4">Henan</strain>
    </source>
</reference>
<dbReference type="EMBL" id="DF143138">
    <property type="protein sequence ID" value="GAA51327.1"/>
    <property type="molecule type" value="Genomic_DNA"/>
</dbReference>
<evidence type="ECO:0000256" key="1">
    <source>
        <dbReference type="PROSITE-ProRule" id="PRU00042"/>
    </source>
</evidence>
<evidence type="ECO:0000313" key="4">
    <source>
        <dbReference type="EMBL" id="GAA51327.1"/>
    </source>
</evidence>
<name>G7YEE4_CLOSI</name>
<sequence>MFRLVPDRGWNGLANRHRIDTLSTFNMLGQRCHKINQYDISSKCAGYFRQRTIRIIWPLRTSSNQYTGQIHGAHVLKCYKPKADLVAHRRVHVHESVGTNAVAQSACTNCSRPFPMKIGLSQHCRHAHPTQHNPDKLRRTALFAKLKQYLPGRSAINIKTKLRVLNWQAQLDKSSSGGPDKTIGHSKWDDNCMQSCRTMTIYLKAKWNRGTPKLNRKSVMLKHYSVDPYKDQILEQSLTHHCITKTTTTGRSGGPVNLYSVHYTERTRSRRMRSNALSENRTTLKPKKLTPLKRGK</sequence>
<keyword evidence="5" id="KW-1185">Reference proteome</keyword>
<reference key="2">
    <citation type="submission" date="2011-10" db="EMBL/GenBank/DDBJ databases">
        <title>The genome and transcriptome sequence of Clonorchis sinensis provide insights into the carcinogenic liver fluke.</title>
        <authorList>
            <person name="Wang X."/>
            <person name="Huang Y."/>
            <person name="Chen W."/>
            <person name="Liu H."/>
            <person name="Guo L."/>
            <person name="Chen Y."/>
            <person name="Luo F."/>
            <person name="Zhou W."/>
            <person name="Sun J."/>
            <person name="Mao Q."/>
            <person name="Liang P."/>
            <person name="Zhou C."/>
            <person name="Tian Y."/>
            <person name="Men J."/>
            <person name="Lv X."/>
            <person name="Huang L."/>
            <person name="Zhou J."/>
            <person name="Hu Y."/>
            <person name="Li R."/>
            <person name="Zhang F."/>
            <person name="Lei H."/>
            <person name="Li X."/>
            <person name="Hu X."/>
            <person name="Liang C."/>
            <person name="Xu J."/>
            <person name="Wu Z."/>
            <person name="Yu X."/>
        </authorList>
    </citation>
    <scope>NUCLEOTIDE SEQUENCE</scope>
    <source>
        <strain>Henan</strain>
    </source>
</reference>
<keyword evidence="1" id="KW-0862">Zinc</keyword>
<keyword evidence="1" id="KW-0479">Metal-binding</keyword>
<keyword evidence="1" id="KW-0863">Zinc-finger</keyword>
<dbReference type="AlphaFoldDB" id="G7YEE4"/>
<evidence type="ECO:0000313" key="5">
    <source>
        <dbReference type="Proteomes" id="UP000008909"/>
    </source>
</evidence>
<protein>
    <recommendedName>
        <fullName evidence="3">C2H2-type domain-containing protein</fullName>
    </recommendedName>
</protein>
<feature type="compositionally biased region" description="Basic residues" evidence="2">
    <location>
        <begin position="284"/>
        <end position="296"/>
    </location>
</feature>
<evidence type="ECO:0000259" key="3">
    <source>
        <dbReference type="PROSITE" id="PS50157"/>
    </source>
</evidence>
<dbReference type="Proteomes" id="UP000008909">
    <property type="component" value="Unassembled WGS sequence"/>
</dbReference>
<evidence type="ECO:0000256" key="2">
    <source>
        <dbReference type="SAM" id="MobiDB-lite"/>
    </source>
</evidence>
<dbReference type="InterPro" id="IPR013087">
    <property type="entry name" value="Znf_C2H2_type"/>
</dbReference>
<gene>
    <name evidence="4" type="ORF">CLF_105917</name>
</gene>
<accession>G7YEE4</accession>
<dbReference type="GO" id="GO:0008270">
    <property type="term" value="F:zinc ion binding"/>
    <property type="evidence" value="ECO:0007669"/>
    <property type="project" value="UniProtKB-KW"/>
</dbReference>